<dbReference type="InterPro" id="IPR036396">
    <property type="entry name" value="Cyt_P450_sf"/>
</dbReference>
<dbReference type="GO" id="GO:0004497">
    <property type="term" value="F:monooxygenase activity"/>
    <property type="evidence" value="ECO:0007669"/>
    <property type="project" value="InterPro"/>
</dbReference>
<dbReference type="OrthoDB" id="1470350at2759"/>
<gene>
    <name evidence="1" type="ORF">BBP00_00004394</name>
</gene>
<proteinExistence type="predicted"/>
<evidence type="ECO:0000313" key="2">
    <source>
        <dbReference type="Proteomes" id="UP000277300"/>
    </source>
</evidence>
<evidence type="ECO:0000313" key="1">
    <source>
        <dbReference type="EMBL" id="RLN62985.1"/>
    </source>
</evidence>
<sequence length="98" mass="10964">MKRKDLSTLFVESKTIIDPKAVHDALVNFLLASKGTTVFGSVRLVIKLNRYPAVLVKLCDGIREKLPGLMIGELQVPTMEDLQKLYYLEAVNEECVGQ</sequence>
<dbReference type="EMBL" id="MBDO02000106">
    <property type="protein sequence ID" value="RLN62985.1"/>
    <property type="molecule type" value="Genomic_DNA"/>
</dbReference>
<dbReference type="GO" id="GO:0016705">
    <property type="term" value="F:oxidoreductase activity, acting on paired donors, with incorporation or reduction of molecular oxygen"/>
    <property type="evidence" value="ECO:0007669"/>
    <property type="project" value="InterPro"/>
</dbReference>
<dbReference type="GO" id="GO:0005506">
    <property type="term" value="F:iron ion binding"/>
    <property type="evidence" value="ECO:0007669"/>
    <property type="project" value="InterPro"/>
</dbReference>
<protein>
    <submittedName>
        <fullName evidence="1">Uncharacterized protein</fullName>
    </submittedName>
</protein>
<reference evidence="1 2" key="1">
    <citation type="submission" date="2018-07" db="EMBL/GenBank/DDBJ databases">
        <title>Genome sequencing of oomycete isolates from Chile give support for New Zealand origin for Phytophthora kernoviae and make available the first Nothophytophthora sp. genome.</title>
        <authorList>
            <person name="Studholme D.J."/>
            <person name="Sanfuentes E."/>
            <person name="Panda P."/>
            <person name="Hill R."/>
            <person name="Sambles C."/>
            <person name="Grant M."/>
            <person name="Williams N.M."/>
            <person name="Mcdougal R.L."/>
        </authorList>
    </citation>
    <scope>NUCLEOTIDE SEQUENCE [LARGE SCALE GENOMIC DNA]</scope>
    <source>
        <strain evidence="1">Chile6</strain>
    </source>
</reference>
<dbReference type="AlphaFoldDB" id="A0A3F2RRW3"/>
<comment type="caution">
    <text evidence="1">The sequence shown here is derived from an EMBL/GenBank/DDBJ whole genome shotgun (WGS) entry which is preliminary data.</text>
</comment>
<organism evidence="1 2">
    <name type="scientific">Phytophthora kernoviae</name>
    <dbReference type="NCBI Taxonomy" id="325452"/>
    <lineage>
        <taxon>Eukaryota</taxon>
        <taxon>Sar</taxon>
        <taxon>Stramenopiles</taxon>
        <taxon>Oomycota</taxon>
        <taxon>Peronosporomycetes</taxon>
        <taxon>Peronosporales</taxon>
        <taxon>Peronosporaceae</taxon>
        <taxon>Phytophthora</taxon>
    </lineage>
</organism>
<dbReference type="Gene3D" id="1.10.630.10">
    <property type="entry name" value="Cytochrome P450"/>
    <property type="match status" value="1"/>
</dbReference>
<accession>A0A3F2RRW3</accession>
<name>A0A3F2RRW3_9STRA</name>
<dbReference type="Proteomes" id="UP000277300">
    <property type="component" value="Unassembled WGS sequence"/>
</dbReference>
<dbReference type="GO" id="GO:0020037">
    <property type="term" value="F:heme binding"/>
    <property type="evidence" value="ECO:0007669"/>
    <property type="project" value="InterPro"/>
</dbReference>
<dbReference type="SUPFAM" id="SSF48264">
    <property type="entry name" value="Cytochrome P450"/>
    <property type="match status" value="1"/>
</dbReference>